<accession>A0A2N0VI10</accession>
<evidence type="ECO:0000256" key="1">
    <source>
        <dbReference type="ARBA" id="ARBA00004167"/>
    </source>
</evidence>
<dbReference type="Gene3D" id="2.130.10.10">
    <property type="entry name" value="YVTN repeat-like/Quinoprotein amine dehydrogenase"/>
    <property type="match status" value="1"/>
</dbReference>
<organism evidence="5 6">
    <name type="scientific">Rhodohalobacter barkolensis</name>
    <dbReference type="NCBI Taxonomy" id="2053187"/>
    <lineage>
        <taxon>Bacteria</taxon>
        <taxon>Pseudomonadati</taxon>
        <taxon>Balneolota</taxon>
        <taxon>Balneolia</taxon>
        <taxon>Balneolales</taxon>
        <taxon>Balneolaceae</taxon>
        <taxon>Rhodohalobacter</taxon>
    </lineage>
</organism>
<dbReference type="AlphaFoldDB" id="A0A2N0VI10"/>
<dbReference type="EMBL" id="PISP01000002">
    <property type="protein sequence ID" value="PKD43822.1"/>
    <property type="molecule type" value="Genomic_DNA"/>
</dbReference>
<dbReference type="PANTHER" id="PTHR21419">
    <property type="match status" value="1"/>
</dbReference>
<evidence type="ECO:0000256" key="2">
    <source>
        <dbReference type="ARBA" id="ARBA00022692"/>
    </source>
</evidence>
<evidence type="ECO:0008006" key="7">
    <source>
        <dbReference type="Google" id="ProtNLM"/>
    </source>
</evidence>
<sequence>MVSADTPFILVPEQSTPISKLLGVSYIPMLDDMTPSAIQLINRIEEDAEAGVTVDAVLFYTDSANDWQPIWITQSLPDLFGTLTESHQKRFEQNRYRFKGFTIEKLFLSDRVLFAFEIGDYFIFSESSLGIENMIRTLSGEQPSIQLTSNEAEPGSFIVNTESLDNWVEQVAQVMYRPNLQQVLKGGSPVTFLFDELDDENPAWRMSGKMSLKEDRSELLRSISQAPSEFTLDRYIPMNSAAFSIHRLQPRSVPAENLEPQTDTDQHIESNLSVWRNIASELDDEFGFASFAESGAESASEYVFLRKIKSAGTIREELNELAQEDLILRDGNTYSIQSRWLAKLFGSDLNPMIDFYITVYNDVVALASRKGLAESIGGDANRRRVMYYDDDFMNIKEELPSDLSSIFYMNSSRFGTFVQPWLYPQNYLSTLLSPLDQLVITTELSPSSDELSVAMHSFERESIDQPYRERWIYPLDGAEITGKSVLADITGSGRDEIVFSTNRGNVFALAADGTTVMEVSTGNDSPVGPPQVYDWYGNNQNVVLQAAGNKVYAWNNSGTALPNFPITLNESITTPLTVEDITRNGVAELIVGTNDRNIHILDSRGQPINGWPQSTNSTVSEKPFIDTFNGQRSLFVYSENTLHAWAINGQRRSGFPVFLPTQIHGAPSKFKDHIMGAGYDGNLYAIGMDSLFTDSLSVTHSSDSLFVQSVQVSNTSLNSTPESYNLMVRVDDELVRDDFVLTQAGNGSLFIYDQAGKLIATQTMGQPSSDSFGPLITDLDGDQRMDLIALASFGRLYAWDLLSTRRLLDLPTTGMNYPIIQDINGDGNVEIVAQTRDGLRAWSILQTRQEDDSE</sequence>
<evidence type="ECO:0000256" key="4">
    <source>
        <dbReference type="ARBA" id="ARBA00023136"/>
    </source>
</evidence>
<dbReference type="InterPro" id="IPR011047">
    <property type="entry name" value="Quinoprotein_ADH-like_sf"/>
</dbReference>
<evidence type="ECO:0000313" key="5">
    <source>
        <dbReference type="EMBL" id="PKD43822.1"/>
    </source>
</evidence>
<keyword evidence="6" id="KW-1185">Reference proteome</keyword>
<gene>
    <name evidence="5" type="ORF">CWD77_09710</name>
</gene>
<dbReference type="PANTHER" id="PTHR21419:SF23">
    <property type="entry name" value="PROTEIN DEFECTIVE IN EXINE FORMATION 1"/>
    <property type="match status" value="1"/>
</dbReference>
<reference evidence="5 6" key="1">
    <citation type="submission" date="2017-11" db="EMBL/GenBank/DDBJ databases">
        <title>Rhodohalobacter 15182 sp. nov., isolated from a salt lake.</title>
        <authorList>
            <person name="Han S."/>
        </authorList>
    </citation>
    <scope>NUCLEOTIDE SEQUENCE [LARGE SCALE GENOMIC DNA]</scope>
    <source>
        <strain evidence="5 6">15182</strain>
    </source>
</reference>
<evidence type="ECO:0000313" key="6">
    <source>
        <dbReference type="Proteomes" id="UP000233398"/>
    </source>
</evidence>
<evidence type="ECO:0000256" key="3">
    <source>
        <dbReference type="ARBA" id="ARBA00022989"/>
    </source>
</evidence>
<dbReference type="InterPro" id="IPR045232">
    <property type="entry name" value="FAM234"/>
</dbReference>
<dbReference type="InterPro" id="IPR015943">
    <property type="entry name" value="WD40/YVTN_repeat-like_dom_sf"/>
</dbReference>
<comment type="subcellular location">
    <subcellularLocation>
        <location evidence="1">Membrane</location>
        <topology evidence="1">Single-pass membrane protein</topology>
    </subcellularLocation>
</comment>
<keyword evidence="3" id="KW-1133">Transmembrane helix</keyword>
<keyword evidence="2" id="KW-0812">Transmembrane</keyword>
<protein>
    <recommendedName>
        <fullName evidence="7">VCBS repeat-containing protein</fullName>
    </recommendedName>
</protein>
<name>A0A2N0VI10_9BACT</name>
<dbReference type="Proteomes" id="UP000233398">
    <property type="component" value="Unassembled WGS sequence"/>
</dbReference>
<comment type="caution">
    <text evidence="5">The sequence shown here is derived from an EMBL/GenBank/DDBJ whole genome shotgun (WGS) entry which is preliminary data.</text>
</comment>
<keyword evidence="4" id="KW-0472">Membrane</keyword>
<dbReference type="GO" id="GO:0016020">
    <property type="term" value="C:membrane"/>
    <property type="evidence" value="ECO:0007669"/>
    <property type="project" value="UniProtKB-SubCell"/>
</dbReference>
<proteinExistence type="predicted"/>
<dbReference type="SUPFAM" id="SSF50998">
    <property type="entry name" value="Quinoprotein alcohol dehydrogenase-like"/>
    <property type="match status" value="1"/>
</dbReference>